<protein>
    <submittedName>
        <fullName evidence="1">Uncharacterized protein</fullName>
    </submittedName>
</protein>
<dbReference type="AlphaFoldDB" id="A0AB34JHI0"/>
<organism evidence="1 2">
    <name type="scientific">Prymnesium parvum</name>
    <name type="common">Toxic golden alga</name>
    <dbReference type="NCBI Taxonomy" id="97485"/>
    <lineage>
        <taxon>Eukaryota</taxon>
        <taxon>Haptista</taxon>
        <taxon>Haptophyta</taxon>
        <taxon>Prymnesiophyceae</taxon>
        <taxon>Prymnesiales</taxon>
        <taxon>Prymnesiaceae</taxon>
        <taxon>Prymnesium</taxon>
    </lineage>
</organism>
<dbReference type="Proteomes" id="UP001515480">
    <property type="component" value="Unassembled WGS sequence"/>
</dbReference>
<comment type="caution">
    <text evidence="1">The sequence shown here is derived from an EMBL/GenBank/DDBJ whole genome shotgun (WGS) entry which is preliminary data.</text>
</comment>
<keyword evidence="2" id="KW-1185">Reference proteome</keyword>
<gene>
    <name evidence="1" type="ORF">AB1Y20_022615</name>
</gene>
<reference evidence="1 2" key="1">
    <citation type="journal article" date="2024" name="Science">
        <title>Giant polyketide synthase enzymes in the biosynthesis of giant marine polyether toxins.</title>
        <authorList>
            <person name="Fallon T.R."/>
            <person name="Shende V.V."/>
            <person name="Wierzbicki I.H."/>
            <person name="Pendleton A.L."/>
            <person name="Watervoot N.F."/>
            <person name="Auber R.P."/>
            <person name="Gonzalez D.J."/>
            <person name="Wisecaver J.H."/>
            <person name="Moore B.S."/>
        </authorList>
    </citation>
    <scope>NUCLEOTIDE SEQUENCE [LARGE SCALE GENOMIC DNA]</scope>
    <source>
        <strain evidence="1 2">12B1</strain>
    </source>
</reference>
<dbReference type="EMBL" id="JBGBPQ010000008">
    <property type="protein sequence ID" value="KAL1521060.1"/>
    <property type="molecule type" value="Genomic_DNA"/>
</dbReference>
<proteinExistence type="predicted"/>
<name>A0AB34JHI0_PRYPA</name>
<evidence type="ECO:0000313" key="1">
    <source>
        <dbReference type="EMBL" id="KAL1521060.1"/>
    </source>
</evidence>
<accession>A0AB34JHI0</accession>
<sequence length="204" mass="22626">MATPYPVIHTPAHASKPGALERCAYTFDALPVTVASAHPSRTVDTHWESDGLVEYYEAQCEYDMLEAQIGMMPCKDEPANDEELLGLPQEYEPASPGASGECLSCLVEYYEAQCEYDMLEAQIGMMPCKDEPANDEELLGLPQEYEPASPGASGECLSCLVEYYEAQCEYDMLEAQIGMMPCKDEPANDDERFFEVLLSLFPTT</sequence>
<evidence type="ECO:0000313" key="2">
    <source>
        <dbReference type="Proteomes" id="UP001515480"/>
    </source>
</evidence>